<dbReference type="Proteomes" id="UP001281410">
    <property type="component" value="Unassembled WGS sequence"/>
</dbReference>
<protein>
    <submittedName>
        <fullName evidence="3">Uncharacterized protein</fullName>
    </submittedName>
</protein>
<accession>A0AAE0DV49</accession>
<comment type="caution">
    <text evidence="3">The sequence shown here is derived from an EMBL/GenBank/DDBJ whole genome shotgun (WGS) entry which is preliminary data.</text>
</comment>
<dbReference type="PANTHER" id="PTHR48473:SF1">
    <property type="entry name" value="TIR DOMAIN-CONTAINING PROTEIN"/>
    <property type="match status" value="1"/>
</dbReference>
<feature type="region of interest" description="Disordered" evidence="1">
    <location>
        <begin position="1"/>
        <end position="71"/>
    </location>
</feature>
<proteinExistence type="predicted"/>
<dbReference type="EMBL" id="JANJYJ010000009">
    <property type="protein sequence ID" value="KAK3188442.1"/>
    <property type="molecule type" value="Genomic_DNA"/>
</dbReference>
<keyword evidence="2" id="KW-0472">Membrane</keyword>
<gene>
    <name evidence="3" type="ORF">Dsin_028003</name>
</gene>
<feature type="compositionally biased region" description="Basic and acidic residues" evidence="1">
    <location>
        <begin position="53"/>
        <end position="70"/>
    </location>
</feature>
<keyword evidence="4" id="KW-1185">Reference proteome</keyword>
<dbReference type="PANTHER" id="PTHR48473">
    <property type="entry name" value="TIR DOMAIN-CONTAINING PROTEIN"/>
    <property type="match status" value="1"/>
</dbReference>
<reference evidence="3" key="1">
    <citation type="journal article" date="2023" name="Plant J.">
        <title>Genome sequences and population genomics provide insights into the demographic history, inbreeding, and mutation load of two 'living fossil' tree species of Dipteronia.</title>
        <authorList>
            <person name="Feng Y."/>
            <person name="Comes H.P."/>
            <person name="Chen J."/>
            <person name="Zhu S."/>
            <person name="Lu R."/>
            <person name="Zhang X."/>
            <person name="Li P."/>
            <person name="Qiu J."/>
            <person name="Olsen K.M."/>
            <person name="Qiu Y."/>
        </authorList>
    </citation>
    <scope>NUCLEOTIDE SEQUENCE</scope>
    <source>
        <strain evidence="3">NBL</strain>
    </source>
</reference>
<evidence type="ECO:0000256" key="2">
    <source>
        <dbReference type="SAM" id="Phobius"/>
    </source>
</evidence>
<feature type="transmembrane region" description="Helical" evidence="2">
    <location>
        <begin position="321"/>
        <end position="338"/>
    </location>
</feature>
<feature type="transmembrane region" description="Helical" evidence="2">
    <location>
        <begin position="293"/>
        <end position="315"/>
    </location>
</feature>
<name>A0AAE0DV49_9ROSI</name>
<dbReference type="AlphaFoldDB" id="A0AAE0DV49"/>
<keyword evidence="2" id="KW-1133">Transmembrane helix</keyword>
<feature type="transmembrane region" description="Helical" evidence="2">
    <location>
        <begin position="222"/>
        <end position="240"/>
    </location>
</feature>
<organism evidence="3 4">
    <name type="scientific">Dipteronia sinensis</name>
    <dbReference type="NCBI Taxonomy" id="43782"/>
    <lineage>
        <taxon>Eukaryota</taxon>
        <taxon>Viridiplantae</taxon>
        <taxon>Streptophyta</taxon>
        <taxon>Embryophyta</taxon>
        <taxon>Tracheophyta</taxon>
        <taxon>Spermatophyta</taxon>
        <taxon>Magnoliopsida</taxon>
        <taxon>eudicotyledons</taxon>
        <taxon>Gunneridae</taxon>
        <taxon>Pentapetalae</taxon>
        <taxon>rosids</taxon>
        <taxon>malvids</taxon>
        <taxon>Sapindales</taxon>
        <taxon>Sapindaceae</taxon>
        <taxon>Hippocastanoideae</taxon>
        <taxon>Acereae</taxon>
        <taxon>Dipteronia</taxon>
    </lineage>
</organism>
<evidence type="ECO:0000256" key="1">
    <source>
        <dbReference type="SAM" id="MobiDB-lite"/>
    </source>
</evidence>
<keyword evidence="2" id="KW-0812">Transmembrane</keyword>
<evidence type="ECO:0000313" key="3">
    <source>
        <dbReference type="EMBL" id="KAK3188442.1"/>
    </source>
</evidence>
<evidence type="ECO:0000313" key="4">
    <source>
        <dbReference type="Proteomes" id="UP001281410"/>
    </source>
</evidence>
<feature type="transmembrane region" description="Helical" evidence="2">
    <location>
        <begin position="252"/>
        <end position="272"/>
    </location>
</feature>
<sequence>MEDHLIEKNNGLNGQIDRDETEDQGSVGTIVSYPEDDGHLGLRRRRTNVSYSEDDHQHQETHIQNDDHNRHLQRPSPKFDLIGKILNYVSFGWPTVDQFYLTLKKLEPRLFNKPRDDHFGLLWRGTNLSSRGGWMNWSSDTDEGEWVDCSHSLHNDYYLWNPRDLGEGVDEVSQMIYRPTFIAAAGTDCNHSLGTTWHTEISLCNDEEVHGKRKGWSQKMDFEWIFVITNIVLESMSAIFTQLSSKQKPQYALYGMLLSYLALLTCIIELIYEGFRHQQIPNWRRRAKSFATLNNIVALACALGQCVVTTINYSYESPIKLTVSPIILANGVLFSKILKYRKRSTLI</sequence>